<name>A0A9D1E719_9FIRM</name>
<keyword evidence="1" id="KW-0812">Transmembrane</keyword>
<dbReference type="EMBL" id="DVHK01000115">
    <property type="protein sequence ID" value="HIR67526.1"/>
    <property type="molecule type" value="Genomic_DNA"/>
</dbReference>
<sequence length="74" mass="8223">MSRKNLRIVLIIMLVVLVAVALFGIMVAGIGDDSGFIAIIIGIPACFPIIFELARMDRAAKREKQKEEENLHNE</sequence>
<reference evidence="2" key="2">
    <citation type="journal article" date="2021" name="PeerJ">
        <title>Extensive microbial diversity within the chicken gut microbiome revealed by metagenomics and culture.</title>
        <authorList>
            <person name="Gilroy R."/>
            <person name="Ravi A."/>
            <person name="Getino M."/>
            <person name="Pursley I."/>
            <person name="Horton D.L."/>
            <person name="Alikhan N.F."/>
            <person name="Baker D."/>
            <person name="Gharbi K."/>
            <person name="Hall N."/>
            <person name="Watson M."/>
            <person name="Adriaenssens E.M."/>
            <person name="Foster-Nyarko E."/>
            <person name="Jarju S."/>
            <person name="Secka A."/>
            <person name="Antonio M."/>
            <person name="Oren A."/>
            <person name="Chaudhuri R.R."/>
            <person name="La Ragione R."/>
            <person name="Hildebrand F."/>
            <person name="Pallen M.J."/>
        </authorList>
    </citation>
    <scope>NUCLEOTIDE SEQUENCE</scope>
    <source>
        <strain evidence="2">ChiW16-3235</strain>
    </source>
</reference>
<feature type="transmembrane region" description="Helical" evidence="1">
    <location>
        <begin position="36"/>
        <end position="54"/>
    </location>
</feature>
<organism evidence="2 3">
    <name type="scientific">Candidatus Coproplasma avicola</name>
    <dbReference type="NCBI Taxonomy" id="2840744"/>
    <lineage>
        <taxon>Bacteria</taxon>
        <taxon>Bacillati</taxon>
        <taxon>Bacillota</taxon>
        <taxon>Clostridia</taxon>
        <taxon>Eubacteriales</taxon>
        <taxon>Candidatus Coproplasma</taxon>
    </lineage>
</organism>
<proteinExistence type="predicted"/>
<reference evidence="2" key="1">
    <citation type="submission" date="2020-10" db="EMBL/GenBank/DDBJ databases">
        <authorList>
            <person name="Gilroy R."/>
        </authorList>
    </citation>
    <scope>NUCLEOTIDE SEQUENCE</scope>
    <source>
        <strain evidence="2">ChiW16-3235</strain>
    </source>
</reference>
<evidence type="ECO:0000256" key="1">
    <source>
        <dbReference type="SAM" id="Phobius"/>
    </source>
</evidence>
<keyword evidence="1" id="KW-1133">Transmembrane helix</keyword>
<accession>A0A9D1E719</accession>
<evidence type="ECO:0000313" key="3">
    <source>
        <dbReference type="Proteomes" id="UP000823913"/>
    </source>
</evidence>
<comment type="caution">
    <text evidence="2">The sequence shown here is derived from an EMBL/GenBank/DDBJ whole genome shotgun (WGS) entry which is preliminary data.</text>
</comment>
<keyword evidence="1" id="KW-0472">Membrane</keyword>
<dbReference type="AlphaFoldDB" id="A0A9D1E719"/>
<dbReference type="Proteomes" id="UP000823913">
    <property type="component" value="Unassembled WGS sequence"/>
</dbReference>
<evidence type="ECO:0000313" key="2">
    <source>
        <dbReference type="EMBL" id="HIR67526.1"/>
    </source>
</evidence>
<feature type="transmembrane region" description="Helical" evidence="1">
    <location>
        <begin position="7"/>
        <end position="30"/>
    </location>
</feature>
<protein>
    <submittedName>
        <fullName evidence="2">Uncharacterized protein</fullName>
    </submittedName>
</protein>
<gene>
    <name evidence="2" type="ORF">IAB94_05725</name>
</gene>